<protein>
    <submittedName>
        <fullName evidence="1">Uncharacterized protein</fullName>
    </submittedName>
</protein>
<proteinExistence type="predicted"/>
<accession>A0A6L2LBI5</accession>
<dbReference type="AlphaFoldDB" id="A0A6L2LBI5"/>
<gene>
    <name evidence="1" type="ORF">Tci_031101</name>
</gene>
<dbReference type="EMBL" id="BKCJ010004115">
    <property type="protein sequence ID" value="GEU59123.1"/>
    <property type="molecule type" value="Genomic_DNA"/>
</dbReference>
<evidence type="ECO:0000313" key="1">
    <source>
        <dbReference type="EMBL" id="GEU59123.1"/>
    </source>
</evidence>
<comment type="caution">
    <text evidence="1">The sequence shown here is derived from an EMBL/GenBank/DDBJ whole genome shotgun (WGS) entry which is preliminary data.</text>
</comment>
<sequence>MVEEKATLMVEEKATVMVDANAGAVLECEDTLNEVPSAVDYLVVGSGKAHGTTAPNTGYILINGRSSYARAMIELRASVKLKDTIVVAMPKLVWDGFYMCTIRSSVVKNLKNPSQASRGVPVGPKVGFKSVKQVYRHVSKKNNVNTSGNKKKDAESRKEVSNPNLFGVFNSVMRPT</sequence>
<reference evidence="1" key="1">
    <citation type="journal article" date="2019" name="Sci. Rep.">
        <title>Draft genome of Tanacetum cinerariifolium, the natural source of mosquito coil.</title>
        <authorList>
            <person name="Yamashiro T."/>
            <person name="Shiraishi A."/>
            <person name="Satake H."/>
            <person name="Nakayama K."/>
        </authorList>
    </citation>
    <scope>NUCLEOTIDE SEQUENCE</scope>
</reference>
<organism evidence="1">
    <name type="scientific">Tanacetum cinerariifolium</name>
    <name type="common">Dalmatian daisy</name>
    <name type="synonym">Chrysanthemum cinerariifolium</name>
    <dbReference type="NCBI Taxonomy" id="118510"/>
    <lineage>
        <taxon>Eukaryota</taxon>
        <taxon>Viridiplantae</taxon>
        <taxon>Streptophyta</taxon>
        <taxon>Embryophyta</taxon>
        <taxon>Tracheophyta</taxon>
        <taxon>Spermatophyta</taxon>
        <taxon>Magnoliopsida</taxon>
        <taxon>eudicotyledons</taxon>
        <taxon>Gunneridae</taxon>
        <taxon>Pentapetalae</taxon>
        <taxon>asterids</taxon>
        <taxon>campanulids</taxon>
        <taxon>Asterales</taxon>
        <taxon>Asteraceae</taxon>
        <taxon>Asteroideae</taxon>
        <taxon>Anthemideae</taxon>
        <taxon>Anthemidinae</taxon>
        <taxon>Tanacetum</taxon>
    </lineage>
</organism>
<name>A0A6L2LBI5_TANCI</name>